<protein>
    <submittedName>
        <fullName evidence="2">Uncharacterized protein</fullName>
    </submittedName>
</protein>
<evidence type="ECO:0000313" key="3">
    <source>
        <dbReference type="Proteomes" id="UP001214854"/>
    </source>
</evidence>
<dbReference type="RefSeq" id="WP_272746350.1">
    <property type="nucleotide sequence ID" value="NZ_JAQQKX010000001.1"/>
</dbReference>
<feature type="signal peptide" evidence="1">
    <location>
        <begin position="1"/>
        <end position="24"/>
    </location>
</feature>
<sequence length="127" mass="13423">MTKMKLISAVAVIAGALTAGSALAECTDAQTVALGKAAAKLAAAEASKDASIQKDRLVKVYDCEVEAGATSAEFAYAYVSNNTLKTVYGRIETTDGKVTDFAMEKFSTVATREDTYEETKYGSFPLN</sequence>
<comment type="caution">
    <text evidence="2">The sequence shown here is derived from an EMBL/GenBank/DDBJ whole genome shotgun (WGS) entry which is preliminary data.</text>
</comment>
<gene>
    <name evidence="2" type="ORF">PQU92_00990</name>
</gene>
<accession>A0ABT5HPE6</accession>
<dbReference type="Proteomes" id="UP001214854">
    <property type="component" value="Unassembled WGS sequence"/>
</dbReference>
<proteinExistence type="predicted"/>
<dbReference type="EMBL" id="JAQQKX010000001">
    <property type="protein sequence ID" value="MDC7681833.1"/>
    <property type="molecule type" value="Genomic_DNA"/>
</dbReference>
<feature type="chain" id="PRO_5046822396" evidence="1">
    <location>
        <begin position="25"/>
        <end position="127"/>
    </location>
</feature>
<organism evidence="2 3">
    <name type="scientific">Asticcacaulis aquaticus</name>
    <dbReference type="NCBI Taxonomy" id="2984212"/>
    <lineage>
        <taxon>Bacteria</taxon>
        <taxon>Pseudomonadati</taxon>
        <taxon>Pseudomonadota</taxon>
        <taxon>Alphaproteobacteria</taxon>
        <taxon>Caulobacterales</taxon>
        <taxon>Caulobacteraceae</taxon>
        <taxon>Asticcacaulis</taxon>
    </lineage>
</organism>
<reference evidence="2 3" key="1">
    <citation type="submission" date="2023-01" db="EMBL/GenBank/DDBJ databases">
        <title>Novel species of the genus Asticcacaulis isolated from rivers.</title>
        <authorList>
            <person name="Lu H."/>
        </authorList>
    </citation>
    <scope>NUCLEOTIDE SEQUENCE [LARGE SCALE GENOMIC DNA]</scope>
    <source>
        <strain evidence="2 3">BYS171W</strain>
    </source>
</reference>
<name>A0ABT5HPE6_9CAUL</name>
<keyword evidence="3" id="KW-1185">Reference proteome</keyword>
<keyword evidence="1" id="KW-0732">Signal</keyword>
<evidence type="ECO:0000256" key="1">
    <source>
        <dbReference type="SAM" id="SignalP"/>
    </source>
</evidence>
<evidence type="ECO:0000313" key="2">
    <source>
        <dbReference type="EMBL" id="MDC7681833.1"/>
    </source>
</evidence>